<evidence type="ECO:0000259" key="2">
    <source>
        <dbReference type="SMART" id="SM00496"/>
    </source>
</evidence>
<dbReference type="EMBL" id="JALJOV010000073">
    <property type="protein sequence ID" value="KAK9867642.1"/>
    <property type="molecule type" value="Genomic_DNA"/>
</dbReference>
<reference evidence="3 4" key="1">
    <citation type="journal article" date="2024" name="Nat. Commun.">
        <title>Phylogenomics reveals the evolutionary origins of lichenization in chlorophyte algae.</title>
        <authorList>
            <person name="Puginier C."/>
            <person name="Libourel C."/>
            <person name="Otte J."/>
            <person name="Skaloud P."/>
            <person name="Haon M."/>
            <person name="Grisel S."/>
            <person name="Petersen M."/>
            <person name="Berrin J.G."/>
            <person name="Delaux P.M."/>
            <person name="Dal Grande F."/>
            <person name="Keller J."/>
        </authorList>
    </citation>
    <scope>NUCLEOTIDE SEQUENCE [LARGE SCALE GENOMIC DNA]</scope>
    <source>
        <strain evidence="3 4">SAG 2523</strain>
    </source>
</reference>
<gene>
    <name evidence="3" type="ORF">WJX84_008873</name>
</gene>
<feature type="domain" description="Nuclease associated modular" evidence="2">
    <location>
        <begin position="137"/>
        <end position="153"/>
    </location>
</feature>
<dbReference type="PANTHER" id="PTHR34199:SF2">
    <property type="entry name" value="NUMOD3 MOTIF FAMILY PROTEIN, EXPRESSED"/>
    <property type="match status" value="1"/>
</dbReference>
<feature type="compositionally biased region" description="Polar residues" evidence="1">
    <location>
        <begin position="399"/>
        <end position="410"/>
    </location>
</feature>
<keyword evidence="4" id="KW-1185">Reference proteome</keyword>
<feature type="region of interest" description="Disordered" evidence="1">
    <location>
        <begin position="397"/>
        <end position="679"/>
    </location>
</feature>
<dbReference type="Proteomes" id="UP001485043">
    <property type="component" value="Unassembled WGS sequence"/>
</dbReference>
<evidence type="ECO:0000313" key="3">
    <source>
        <dbReference type="EMBL" id="KAK9867642.1"/>
    </source>
</evidence>
<evidence type="ECO:0000256" key="1">
    <source>
        <dbReference type="SAM" id="MobiDB-lite"/>
    </source>
</evidence>
<dbReference type="SMART" id="SM00496">
    <property type="entry name" value="IENR2"/>
    <property type="match status" value="2"/>
</dbReference>
<dbReference type="GO" id="GO:0003677">
    <property type="term" value="F:DNA binding"/>
    <property type="evidence" value="ECO:0007669"/>
    <property type="project" value="InterPro"/>
</dbReference>
<dbReference type="PANTHER" id="PTHR34199">
    <property type="entry name" value="NUMOD3 MOTIF FAMILY PROTEIN, EXPRESSED"/>
    <property type="match status" value="1"/>
</dbReference>
<feature type="region of interest" description="Disordered" evidence="1">
    <location>
        <begin position="61"/>
        <end position="114"/>
    </location>
</feature>
<feature type="compositionally biased region" description="Low complexity" evidence="1">
    <location>
        <begin position="572"/>
        <end position="588"/>
    </location>
</feature>
<feature type="domain" description="Nuclease associated modular" evidence="2">
    <location>
        <begin position="104"/>
        <end position="120"/>
    </location>
</feature>
<feature type="region of interest" description="Disordered" evidence="1">
    <location>
        <begin position="350"/>
        <end position="382"/>
    </location>
</feature>
<dbReference type="InterPro" id="IPR003611">
    <property type="entry name" value="NUMOD3"/>
</dbReference>
<feature type="region of interest" description="Disordered" evidence="1">
    <location>
        <begin position="221"/>
        <end position="244"/>
    </location>
</feature>
<sequence length="695" mass="73483">MPTGLKTFRAQLDLRPLVGARRVGRLSFCTALTHRRGSLAFLHWLPANREASGRARRLFQPAAEATGSRASPSQNEGESGLSDLELARRRKISKANRGKTPWNKGVPRSEEVKQRIKASVTVAMQRPEVKERLRSWQGRRHSPETKELLSRRLTDAHAEKRGDAPKASRKARSKPLKTPEEERLAKAQRSQRLSEAIKAKWQDPVYRAKMDAIIAARSGSGSKLPVSQSWREKRNKGRRARTAQKAADAKAELAFARERLCKLNNARRQVSELDSAIKKLRSEMHLFASDPDAQEKAQMAIAKAEWTRDNAQAAIAHLSAQSVSLHELMDAAGAQPATPLFAHQMRTAEAEFAQGQPSSASVPFPPGSRSPTASPGLAEDSAPLEPITYQSGVVAPRQSIDQGSDPSTFPVNGARPGFRSRAWSGTSPVDVNTSAPLSQEPGSNNGKSETTGSSSQPRNMESLDSQMDGLEQQHPTSDATSTPGAMSTHAPSEGVHSADRSRAAAAPSVTTAPLANGAERLRKAADEGSAGVESPQIAHPSTSTSGPGTPEDASALPQLANSAPIPSPSEETTPGAAPPAGGNATSAAEPSSFGGEPGLPRNAAAEPDSAGATSGAAPPATQAARSGSTQVDALQQPGKRVPPRVNGFSNAYMRGRGSMTGNQRGNTSQRGAAAGSLPQQNTCSMLGFLAVSVWS</sequence>
<proteinExistence type="predicted"/>
<feature type="compositionally biased region" description="Polar residues" evidence="1">
    <location>
        <begin position="473"/>
        <end position="485"/>
    </location>
</feature>
<evidence type="ECO:0000313" key="4">
    <source>
        <dbReference type="Proteomes" id="UP001485043"/>
    </source>
</evidence>
<protein>
    <recommendedName>
        <fullName evidence="2">Nuclease associated modular domain-containing protein</fullName>
    </recommendedName>
</protein>
<feature type="region of interest" description="Disordered" evidence="1">
    <location>
        <begin position="131"/>
        <end position="191"/>
    </location>
</feature>
<feature type="compositionally biased region" description="Polar residues" evidence="1">
    <location>
        <begin position="423"/>
        <end position="465"/>
    </location>
</feature>
<feature type="compositionally biased region" description="Basic residues" evidence="1">
    <location>
        <begin position="88"/>
        <end position="97"/>
    </location>
</feature>
<organism evidence="3 4">
    <name type="scientific">Apatococcus fuscideae</name>
    <dbReference type="NCBI Taxonomy" id="2026836"/>
    <lineage>
        <taxon>Eukaryota</taxon>
        <taxon>Viridiplantae</taxon>
        <taxon>Chlorophyta</taxon>
        <taxon>core chlorophytes</taxon>
        <taxon>Trebouxiophyceae</taxon>
        <taxon>Chlorellales</taxon>
        <taxon>Chlorellaceae</taxon>
        <taxon>Apatococcus</taxon>
    </lineage>
</organism>
<feature type="compositionally biased region" description="Polar residues" evidence="1">
    <location>
        <begin position="68"/>
        <end position="77"/>
    </location>
</feature>
<feature type="compositionally biased region" description="Low complexity" evidence="1">
    <location>
        <begin position="609"/>
        <end position="624"/>
    </location>
</feature>
<accession>A0AAW1TCQ6</accession>
<name>A0AAW1TCQ6_9CHLO</name>
<feature type="compositionally biased region" description="Basic residues" evidence="1">
    <location>
        <begin position="233"/>
        <end position="242"/>
    </location>
</feature>
<dbReference type="AlphaFoldDB" id="A0AAW1TCQ6"/>
<feature type="compositionally biased region" description="Polar residues" evidence="1">
    <location>
        <begin position="659"/>
        <end position="670"/>
    </location>
</feature>
<comment type="caution">
    <text evidence="3">The sequence shown here is derived from an EMBL/GenBank/DDBJ whole genome shotgun (WGS) entry which is preliminary data.</text>
</comment>
<dbReference type="Pfam" id="PF07460">
    <property type="entry name" value="NUMOD3"/>
    <property type="match status" value="2"/>
</dbReference>
<feature type="compositionally biased region" description="Basic and acidic residues" evidence="1">
    <location>
        <begin position="141"/>
        <end position="166"/>
    </location>
</feature>